<dbReference type="PROSITE" id="PS50042">
    <property type="entry name" value="CNMP_BINDING_3"/>
    <property type="match status" value="1"/>
</dbReference>
<feature type="domain" description="Cyclic nucleotide-binding" evidence="4">
    <location>
        <begin position="11"/>
        <end position="131"/>
    </location>
</feature>
<dbReference type="RefSeq" id="WP_117953515.1">
    <property type="nucleotide sequence ID" value="NZ_QRAN01000006.1"/>
</dbReference>
<dbReference type="PANTHER" id="PTHR24567:SF68">
    <property type="entry name" value="DNA-BINDING TRANSCRIPTIONAL DUAL REGULATOR CRP"/>
    <property type="match status" value="1"/>
</dbReference>
<reference evidence="6 7" key="1">
    <citation type="submission" date="2018-07" db="EMBL/GenBank/DDBJ databases">
        <title>Halioglobus sp. genome submission.</title>
        <authorList>
            <person name="Ye M.-Q."/>
            <person name="Du Z.-J."/>
        </authorList>
    </citation>
    <scope>NUCLEOTIDE SEQUENCE [LARGE SCALE GENOMIC DNA]</scope>
    <source>
        <strain evidence="6 7">U0301</strain>
    </source>
</reference>
<organism evidence="6 7">
    <name type="scientific">Seongchinamella sediminis</name>
    <dbReference type="NCBI Taxonomy" id="2283635"/>
    <lineage>
        <taxon>Bacteria</taxon>
        <taxon>Pseudomonadati</taxon>
        <taxon>Pseudomonadota</taxon>
        <taxon>Gammaproteobacteria</taxon>
        <taxon>Cellvibrionales</taxon>
        <taxon>Halieaceae</taxon>
        <taxon>Seongchinamella</taxon>
    </lineage>
</organism>
<dbReference type="GO" id="GO:0003700">
    <property type="term" value="F:DNA-binding transcription factor activity"/>
    <property type="evidence" value="ECO:0007669"/>
    <property type="project" value="TreeGrafter"/>
</dbReference>
<dbReference type="InterPro" id="IPR012318">
    <property type="entry name" value="HTH_CRP"/>
</dbReference>
<dbReference type="PANTHER" id="PTHR24567">
    <property type="entry name" value="CRP FAMILY TRANSCRIPTIONAL REGULATORY PROTEIN"/>
    <property type="match status" value="1"/>
</dbReference>
<evidence type="ECO:0000256" key="2">
    <source>
        <dbReference type="ARBA" id="ARBA00023125"/>
    </source>
</evidence>
<dbReference type="GO" id="GO:0003677">
    <property type="term" value="F:DNA binding"/>
    <property type="evidence" value="ECO:0007669"/>
    <property type="project" value="UniProtKB-KW"/>
</dbReference>
<evidence type="ECO:0000259" key="4">
    <source>
        <dbReference type="PROSITE" id="PS50042"/>
    </source>
</evidence>
<keyword evidence="2" id="KW-0238">DNA-binding</keyword>
<evidence type="ECO:0000313" key="6">
    <source>
        <dbReference type="EMBL" id="RLQ22374.1"/>
    </source>
</evidence>
<evidence type="ECO:0000256" key="3">
    <source>
        <dbReference type="ARBA" id="ARBA00023163"/>
    </source>
</evidence>
<dbReference type="CDD" id="cd00038">
    <property type="entry name" value="CAP_ED"/>
    <property type="match status" value="1"/>
</dbReference>
<dbReference type="Pfam" id="PF13545">
    <property type="entry name" value="HTH_Crp_2"/>
    <property type="match status" value="1"/>
</dbReference>
<feature type="domain" description="HTH crp-type" evidence="5">
    <location>
        <begin position="145"/>
        <end position="218"/>
    </location>
</feature>
<accession>A0A3L7DYP2</accession>
<sequence>MASISPPADNWISRLSPALREEITASMTIRDYADKDLIYRSGEPGEEIFQVVSGYVRMYTLTAEGKELVYTIFEPGCCFGEMSLIDNLPRFHMAQAFGEVRLAVLSRADFDRFWASHPEVSQELCRFFVMRERRIFQIYDQSSLDPLPVKITHRLLSLADTIGEERADGIHFDMRITQEDIGFMVAASRQSVNKVLGLWRQQGLIKIEYGNLVITDVGKLRELAATAMTAYHPV</sequence>
<proteinExistence type="predicted"/>
<dbReference type="SUPFAM" id="SSF51206">
    <property type="entry name" value="cAMP-binding domain-like"/>
    <property type="match status" value="1"/>
</dbReference>
<dbReference type="InterPro" id="IPR036390">
    <property type="entry name" value="WH_DNA-bd_sf"/>
</dbReference>
<evidence type="ECO:0000313" key="7">
    <source>
        <dbReference type="Proteomes" id="UP000265509"/>
    </source>
</evidence>
<keyword evidence="3" id="KW-0804">Transcription</keyword>
<protein>
    <submittedName>
        <fullName evidence="6">Crp/Fnr family transcriptional regulator</fullName>
    </submittedName>
</protein>
<dbReference type="InterPro" id="IPR050397">
    <property type="entry name" value="Env_Response_Regulators"/>
</dbReference>
<dbReference type="Pfam" id="PF00027">
    <property type="entry name" value="cNMP_binding"/>
    <property type="match status" value="1"/>
</dbReference>
<dbReference type="Gene3D" id="2.60.120.10">
    <property type="entry name" value="Jelly Rolls"/>
    <property type="match status" value="1"/>
</dbReference>
<name>A0A3L7DYP2_9GAMM</name>
<dbReference type="InterPro" id="IPR014710">
    <property type="entry name" value="RmlC-like_jellyroll"/>
</dbReference>
<dbReference type="SMART" id="SM00419">
    <property type="entry name" value="HTH_CRP"/>
    <property type="match status" value="1"/>
</dbReference>
<dbReference type="EMBL" id="QRAN01000006">
    <property type="protein sequence ID" value="RLQ22374.1"/>
    <property type="molecule type" value="Genomic_DNA"/>
</dbReference>
<dbReference type="InterPro" id="IPR036388">
    <property type="entry name" value="WH-like_DNA-bd_sf"/>
</dbReference>
<evidence type="ECO:0000259" key="5">
    <source>
        <dbReference type="PROSITE" id="PS51063"/>
    </source>
</evidence>
<comment type="caution">
    <text evidence="6">The sequence shown here is derived from an EMBL/GenBank/DDBJ whole genome shotgun (WGS) entry which is preliminary data.</text>
</comment>
<dbReference type="SMART" id="SM00100">
    <property type="entry name" value="cNMP"/>
    <property type="match status" value="1"/>
</dbReference>
<dbReference type="PROSITE" id="PS51063">
    <property type="entry name" value="HTH_CRP_2"/>
    <property type="match status" value="1"/>
</dbReference>
<gene>
    <name evidence="6" type="ORF">DWB85_07045</name>
</gene>
<dbReference type="OrthoDB" id="6881322at2"/>
<dbReference type="Proteomes" id="UP000265509">
    <property type="component" value="Unassembled WGS sequence"/>
</dbReference>
<dbReference type="SUPFAM" id="SSF46785">
    <property type="entry name" value="Winged helix' DNA-binding domain"/>
    <property type="match status" value="1"/>
</dbReference>
<dbReference type="AlphaFoldDB" id="A0A3L7DYP2"/>
<keyword evidence="1" id="KW-0805">Transcription regulation</keyword>
<dbReference type="GO" id="GO:0005829">
    <property type="term" value="C:cytosol"/>
    <property type="evidence" value="ECO:0007669"/>
    <property type="project" value="TreeGrafter"/>
</dbReference>
<keyword evidence="7" id="KW-1185">Reference proteome</keyword>
<dbReference type="InterPro" id="IPR000595">
    <property type="entry name" value="cNMP-bd_dom"/>
</dbReference>
<evidence type="ECO:0000256" key="1">
    <source>
        <dbReference type="ARBA" id="ARBA00023015"/>
    </source>
</evidence>
<dbReference type="InterPro" id="IPR018490">
    <property type="entry name" value="cNMP-bd_dom_sf"/>
</dbReference>
<dbReference type="Gene3D" id="1.10.10.10">
    <property type="entry name" value="Winged helix-like DNA-binding domain superfamily/Winged helix DNA-binding domain"/>
    <property type="match status" value="1"/>
</dbReference>